<keyword evidence="2" id="KW-1185">Reference proteome</keyword>
<evidence type="ECO:0000313" key="1">
    <source>
        <dbReference type="EMBL" id="TDZ33626.1"/>
    </source>
</evidence>
<sequence>MSSTTSTNTSAASSPVGSYSTLTHKPLIADKLEVGCLYLMISVPLPIYLGRKSHSYATSLPSDPEYPFATYEQGVTEDCLGEEFHWDLYWHTSPSVNAYDEGSGLIYRLRTLPTSPPTYSYDRIPAHRVRTFAQLVGLVRLISVPKAAIPHLTRYLDWLAEDSARVATRSFVWATMAYYRTRLHLLKSGDDVQDHCFHQFDISRLTAEVLSFAYHEVPAVLEGEEGPRPIIRAWNGVSMQLMLGQAPHASSCPVRSLPFFKPHHAATCSPGKEALVSHPVSACDTTVRLMQPGSKEGPTHLPAPSHCFDLQAEALGRASRLAEETR</sequence>
<dbReference type="EMBL" id="QAPG01000061">
    <property type="protein sequence ID" value="TDZ33626.1"/>
    <property type="molecule type" value="Genomic_DNA"/>
</dbReference>
<comment type="caution">
    <text evidence="1">The sequence shown here is derived from an EMBL/GenBank/DDBJ whole genome shotgun (WGS) entry which is preliminary data.</text>
</comment>
<dbReference type="Proteomes" id="UP000295083">
    <property type="component" value="Unassembled WGS sequence"/>
</dbReference>
<accession>A0A4R8QA22</accession>
<organism evidence="1 2">
    <name type="scientific">Colletotrichum spinosum</name>
    <dbReference type="NCBI Taxonomy" id="1347390"/>
    <lineage>
        <taxon>Eukaryota</taxon>
        <taxon>Fungi</taxon>
        <taxon>Dikarya</taxon>
        <taxon>Ascomycota</taxon>
        <taxon>Pezizomycotina</taxon>
        <taxon>Sordariomycetes</taxon>
        <taxon>Hypocreomycetidae</taxon>
        <taxon>Glomerellales</taxon>
        <taxon>Glomerellaceae</taxon>
        <taxon>Colletotrichum</taxon>
        <taxon>Colletotrichum orbiculare species complex</taxon>
    </lineage>
</organism>
<dbReference type="AlphaFoldDB" id="A0A4R8QA22"/>
<gene>
    <name evidence="1" type="ORF">C8035_v010684</name>
</gene>
<evidence type="ECO:0000313" key="2">
    <source>
        <dbReference type="Proteomes" id="UP000295083"/>
    </source>
</evidence>
<proteinExistence type="predicted"/>
<reference evidence="1 2" key="1">
    <citation type="submission" date="2018-11" db="EMBL/GenBank/DDBJ databases">
        <title>Genome sequence and assembly of Colletotrichum spinosum.</title>
        <authorList>
            <person name="Gan P."/>
            <person name="Shirasu K."/>
        </authorList>
    </citation>
    <scope>NUCLEOTIDE SEQUENCE [LARGE SCALE GENOMIC DNA]</scope>
    <source>
        <strain evidence="1 2">CBS 515.97</strain>
    </source>
</reference>
<protein>
    <submittedName>
        <fullName evidence="1">Uncharacterized protein</fullName>
    </submittedName>
</protein>
<name>A0A4R8QA22_9PEZI</name>